<proteinExistence type="predicted"/>
<dbReference type="Proteomes" id="UP000435112">
    <property type="component" value="Unassembled WGS sequence"/>
</dbReference>
<name>A0A6A3KX89_9STRA</name>
<dbReference type="EMBL" id="QXFU01001195">
    <property type="protein sequence ID" value="KAE9008144.1"/>
    <property type="molecule type" value="Genomic_DNA"/>
</dbReference>
<dbReference type="AlphaFoldDB" id="A0A6A3KX89"/>
<protein>
    <submittedName>
        <fullName evidence="1">Uncharacterized protein</fullName>
    </submittedName>
</protein>
<comment type="caution">
    <text evidence="1">The sequence shown here is derived from an EMBL/GenBank/DDBJ whole genome shotgun (WGS) entry which is preliminary data.</text>
</comment>
<organism evidence="1 2">
    <name type="scientific">Phytophthora rubi</name>
    <dbReference type="NCBI Taxonomy" id="129364"/>
    <lineage>
        <taxon>Eukaryota</taxon>
        <taxon>Sar</taxon>
        <taxon>Stramenopiles</taxon>
        <taxon>Oomycota</taxon>
        <taxon>Peronosporomycetes</taxon>
        <taxon>Peronosporales</taxon>
        <taxon>Peronosporaceae</taxon>
        <taxon>Phytophthora</taxon>
    </lineage>
</organism>
<evidence type="ECO:0000313" key="2">
    <source>
        <dbReference type="Proteomes" id="UP000435112"/>
    </source>
</evidence>
<gene>
    <name evidence="1" type="ORF">PR002_g15997</name>
</gene>
<accession>A0A6A3KX89</accession>
<sequence>MEGEGTAETAQVVIKGSAHLHVWAWALVRNCGVWSSDHDRRGWMGIRSSQPSTRGGLQRVVLKGLFEIATCTSSPS</sequence>
<reference evidence="1 2" key="1">
    <citation type="submission" date="2018-09" db="EMBL/GenBank/DDBJ databases">
        <title>Genomic investigation of the strawberry pathogen Phytophthora fragariae indicates pathogenicity is determined by transcriptional variation in three key races.</title>
        <authorList>
            <person name="Adams T.M."/>
            <person name="Armitage A.D."/>
            <person name="Sobczyk M.K."/>
            <person name="Bates H.J."/>
            <person name="Dunwell J.M."/>
            <person name="Nellist C.F."/>
            <person name="Harrison R.J."/>
        </authorList>
    </citation>
    <scope>NUCLEOTIDE SEQUENCE [LARGE SCALE GENOMIC DNA]</scope>
    <source>
        <strain evidence="1 2">SCRP324</strain>
    </source>
</reference>
<evidence type="ECO:0000313" key="1">
    <source>
        <dbReference type="EMBL" id="KAE9008144.1"/>
    </source>
</evidence>